<feature type="compositionally biased region" description="Basic and acidic residues" evidence="1">
    <location>
        <begin position="636"/>
        <end position="647"/>
    </location>
</feature>
<feature type="region of interest" description="Disordered" evidence="1">
    <location>
        <begin position="324"/>
        <end position="356"/>
    </location>
</feature>
<feature type="compositionally biased region" description="Low complexity" evidence="1">
    <location>
        <begin position="469"/>
        <end position="478"/>
    </location>
</feature>
<keyword evidence="3" id="KW-1185">Reference proteome</keyword>
<reference evidence="2" key="1">
    <citation type="journal article" date="2020" name="Stud. Mycol.">
        <title>101 Dothideomycetes genomes: a test case for predicting lifestyles and emergence of pathogens.</title>
        <authorList>
            <person name="Haridas S."/>
            <person name="Albert R."/>
            <person name="Binder M."/>
            <person name="Bloem J."/>
            <person name="Labutti K."/>
            <person name="Salamov A."/>
            <person name="Andreopoulos B."/>
            <person name="Baker S."/>
            <person name="Barry K."/>
            <person name="Bills G."/>
            <person name="Bluhm B."/>
            <person name="Cannon C."/>
            <person name="Castanera R."/>
            <person name="Culley D."/>
            <person name="Daum C."/>
            <person name="Ezra D."/>
            <person name="Gonzalez J."/>
            <person name="Henrissat B."/>
            <person name="Kuo A."/>
            <person name="Liang C."/>
            <person name="Lipzen A."/>
            <person name="Lutzoni F."/>
            <person name="Magnuson J."/>
            <person name="Mondo S."/>
            <person name="Nolan M."/>
            <person name="Ohm R."/>
            <person name="Pangilinan J."/>
            <person name="Park H.-J."/>
            <person name="Ramirez L."/>
            <person name="Alfaro M."/>
            <person name="Sun H."/>
            <person name="Tritt A."/>
            <person name="Yoshinaga Y."/>
            <person name="Zwiers L.-H."/>
            <person name="Turgeon B."/>
            <person name="Goodwin S."/>
            <person name="Spatafora J."/>
            <person name="Crous P."/>
            <person name="Grigoriev I."/>
        </authorList>
    </citation>
    <scope>NUCLEOTIDE SEQUENCE</scope>
    <source>
        <strain evidence="2">CBS 627.86</strain>
    </source>
</reference>
<feature type="compositionally biased region" description="Basic and acidic residues" evidence="1">
    <location>
        <begin position="328"/>
        <end position="356"/>
    </location>
</feature>
<accession>A0A6A5Z6Z4</accession>
<dbReference type="OrthoDB" id="3800814at2759"/>
<evidence type="ECO:0000256" key="1">
    <source>
        <dbReference type="SAM" id="MobiDB-lite"/>
    </source>
</evidence>
<feature type="region of interest" description="Disordered" evidence="1">
    <location>
        <begin position="469"/>
        <end position="653"/>
    </location>
</feature>
<sequence>MADDGFNYQNYGMNSKLKAQGTEPVYNIDNEMEGDAAAPAQKETLKIKDLVEEAAQGATTASTRKNLEVPDLSFPKPQKSDLYDSDAPLLSIVEDAIAMIYHAPTQGHRDQAIKSAEHNPLLLHHLITCAPDVVPPASKCKLCKHGRHCSVHEQAPEFYPPPSVSLCEHQRMVITLAANDPVNRNCSWKLEIKDYTDRDYVYAEEHKLCKPHRPNERVKLLAQRLMDDMHKRRMRGNERQAIGEIHALLGAWEYSKLIELEKIELAKYPQKLLAKQKRDEEITQLALHHAKKQVEADRKELERKLKAKGIPKDKVDAFRPGSYQHYSLDPRVHAPIKDNAGPERDPTEAEKTAAADKARLQLIDDLTAERIRDMKAAGIQMTAVDELGVKMDVLKELEAKKQGVAEKAQPKKRKISEAEEGEISESGSAQMTKKPRIEITAPIPDTTIASQSGSSTTVVEITKQVEVVADEAASTSSSESEDDTSSSGTTKSHTSEVKASSRSSLASTTSTSETEATEKHVSETSSQTSVADEAEKRTRSQSSAASGEQPAPSPPRARSRTRSLSKVPSTPSSSSSRGSSMKRTRGAKQVESASQSGGSKKVRFTPKDDVTPDLGRARRGSMQIPGSPYKGLLGGEKADIGTAKEDGEISEEE</sequence>
<gene>
    <name evidence="2" type="ORF">BDV96DRAFT_92131</name>
</gene>
<protein>
    <submittedName>
        <fullName evidence="2">Uncharacterized protein</fullName>
    </submittedName>
</protein>
<dbReference type="EMBL" id="ML977324">
    <property type="protein sequence ID" value="KAF2115055.1"/>
    <property type="molecule type" value="Genomic_DNA"/>
</dbReference>
<dbReference type="AlphaFoldDB" id="A0A6A5Z6Z4"/>
<feature type="compositionally biased region" description="Low complexity" evidence="1">
    <location>
        <begin position="564"/>
        <end position="579"/>
    </location>
</feature>
<name>A0A6A5Z6Z4_9PLEO</name>
<feature type="region of interest" description="Disordered" evidence="1">
    <location>
        <begin position="402"/>
        <end position="437"/>
    </location>
</feature>
<organism evidence="2 3">
    <name type="scientific">Lophiotrema nucula</name>
    <dbReference type="NCBI Taxonomy" id="690887"/>
    <lineage>
        <taxon>Eukaryota</taxon>
        <taxon>Fungi</taxon>
        <taxon>Dikarya</taxon>
        <taxon>Ascomycota</taxon>
        <taxon>Pezizomycotina</taxon>
        <taxon>Dothideomycetes</taxon>
        <taxon>Pleosporomycetidae</taxon>
        <taxon>Pleosporales</taxon>
        <taxon>Lophiotremataceae</taxon>
        <taxon>Lophiotrema</taxon>
    </lineage>
</organism>
<evidence type="ECO:0000313" key="2">
    <source>
        <dbReference type="EMBL" id="KAF2115055.1"/>
    </source>
</evidence>
<dbReference type="Proteomes" id="UP000799770">
    <property type="component" value="Unassembled WGS sequence"/>
</dbReference>
<proteinExistence type="predicted"/>
<evidence type="ECO:0000313" key="3">
    <source>
        <dbReference type="Proteomes" id="UP000799770"/>
    </source>
</evidence>
<feature type="compositionally biased region" description="Low complexity" evidence="1">
    <location>
        <begin position="500"/>
        <end position="514"/>
    </location>
</feature>